<proteinExistence type="inferred from homology"/>
<feature type="domain" description="Type I restriction modification DNA specificity" evidence="5">
    <location>
        <begin position="2"/>
        <end position="150"/>
    </location>
</feature>
<name>A0A1G7ZH29_9BACT</name>
<keyword evidence="2" id="KW-0680">Restriction system</keyword>
<accession>A0A1G7ZH29</accession>
<dbReference type="Pfam" id="PF01420">
    <property type="entry name" value="Methylase_S"/>
    <property type="match status" value="2"/>
</dbReference>
<dbReference type="AlphaFoldDB" id="A0A1G7ZH29"/>
<dbReference type="SUPFAM" id="SSF116734">
    <property type="entry name" value="DNA methylase specificity domain"/>
    <property type="match status" value="2"/>
</dbReference>
<dbReference type="CDD" id="cd17293">
    <property type="entry name" value="RMtype1_S_Ppo21ORF8840P_TRD1-CR1_like"/>
    <property type="match status" value="1"/>
</dbReference>
<dbReference type="EMBL" id="FNCQ01000016">
    <property type="protein sequence ID" value="SDH07867.1"/>
    <property type="molecule type" value="Genomic_DNA"/>
</dbReference>
<evidence type="ECO:0000313" key="6">
    <source>
        <dbReference type="EMBL" id="SDH07867.1"/>
    </source>
</evidence>
<organism evidence="6 7">
    <name type="scientific">Prevotella communis</name>
    <dbReference type="NCBI Taxonomy" id="2913614"/>
    <lineage>
        <taxon>Bacteria</taxon>
        <taxon>Pseudomonadati</taxon>
        <taxon>Bacteroidota</taxon>
        <taxon>Bacteroidia</taxon>
        <taxon>Bacteroidales</taxon>
        <taxon>Prevotellaceae</taxon>
        <taxon>Prevotella</taxon>
    </lineage>
</organism>
<feature type="domain" description="Type I restriction modification DNA specificity" evidence="5">
    <location>
        <begin position="174"/>
        <end position="347"/>
    </location>
</feature>
<dbReference type="PANTHER" id="PTHR30408:SF12">
    <property type="entry name" value="TYPE I RESTRICTION ENZYME MJAVIII SPECIFICITY SUBUNIT"/>
    <property type="match status" value="1"/>
</dbReference>
<dbReference type="InterPro" id="IPR000055">
    <property type="entry name" value="Restrct_endonuc_typeI_TRD"/>
</dbReference>
<evidence type="ECO:0000256" key="2">
    <source>
        <dbReference type="ARBA" id="ARBA00022747"/>
    </source>
</evidence>
<dbReference type="InterPro" id="IPR044946">
    <property type="entry name" value="Restrct_endonuc_typeI_TRD_sf"/>
</dbReference>
<evidence type="ECO:0000256" key="3">
    <source>
        <dbReference type="ARBA" id="ARBA00023125"/>
    </source>
</evidence>
<keyword evidence="4" id="KW-0175">Coiled coil</keyword>
<dbReference type="Gene3D" id="3.90.220.20">
    <property type="entry name" value="DNA methylase specificity domains"/>
    <property type="match status" value="2"/>
</dbReference>
<feature type="coiled-coil region" evidence="4">
    <location>
        <begin position="137"/>
        <end position="164"/>
    </location>
</feature>
<dbReference type="InterPro" id="IPR052021">
    <property type="entry name" value="Type-I_RS_S_subunit"/>
</dbReference>
<dbReference type="RefSeq" id="WP_091818714.1">
    <property type="nucleotide sequence ID" value="NZ_FNCQ01000016.1"/>
</dbReference>
<sequence length="370" mass="41444">MKELRIKDICDKGSSNLKQKDVEGKNGQYPVFGASGIISHIDTYHQEGNYIAVVKDGSGIGRVTFMPAKSSVIGTMQYILPKDGFNINYIGYCLQSLDLSKYKQGAAIPHIYFRDYGERIVKVSEDINEQQSIVDYLDSAFAKIDAMKANAEKALNEVKALFQASLKEMLEPKEGWEEKALKDLGQTQTGTTPSKSDKSNYGDYIEFIRPSEIDYDGNGRIDYNCEIKLSEQGASKGRKFASNSILMVCIGATIGKVGFSIKEVSCNQQINVFTPSNDLNYKFVYYAMRSPSFQHRVIKEGTSSQATLPIINKGKWEQLSISFPEIKEQEVIATHLDNLSSKVSDLKENYDKISLECDALKQSILRQVFE</sequence>
<feature type="coiled-coil region" evidence="4">
    <location>
        <begin position="336"/>
        <end position="363"/>
    </location>
</feature>
<keyword evidence="7" id="KW-1185">Reference proteome</keyword>
<protein>
    <submittedName>
        <fullName evidence="6">Type I restriction enzyme, S subunit</fullName>
    </submittedName>
</protein>
<evidence type="ECO:0000256" key="1">
    <source>
        <dbReference type="ARBA" id="ARBA00010923"/>
    </source>
</evidence>
<comment type="similarity">
    <text evidence="1">Belongs to the type-I restriction system S methylase family.</text>
</comment>
<dbReference type="PANTHER" id="PTHR30408">
    <property type="entry name" value="TYPE-1 RESTRICTION ENZYME ECOKI SPECIFICITY PROTEIN"/>
    <property type="match status" value="1"/>
</dbReference>
<dbReference type="GO" id="GO:0003677">
    <property type="term" value="F:DNA binding"/>
    <property type="evidence" value="ECO:0007669"/>
    <property type="project" value="UniProtKB-KW"/>
</dbReference>
<gene>
    <name evidence="6" type="ORF">SAMN04487901_1164</name>
</gene>
<dbReference type="STRING" id="645274.SAMN04487901_1164"/>
<dbReference type="GO" id="GO:0009307">
    <property type="term" value="P:DNA restriction-modification system"/>
    <property type="evidence" value="ECO:0007669"/>
    <property type="project" value="UniProtKB-KW"/>
</dbReference>
<dbReference type="Proteomes" id="UP000198779">
    <property type="component" value="Unassembled WGS sequence"/>
</dbReference>
<keyword evidence="3" id="KW-0238">DNA-binding</keyword>
<evidence type="ECO:0000313" key="7">
    <source>
        <dbReference type="Proteomes" id="UP000198779"/>
    </source>
</evidence>
<evidence type="ECO:0000259" key="5">
    <source>
        <dbReference type="Pfam" id="PF01420"/>
    </source>
</evidence>
<reference evidence="7" key="1">
    <citation type="submission" date="2016-10" db="EMBL/GenBank/DDBJ databases">
        <authorList>
            <person name="Varghese N."/>
            <person name="Submissions S."/>
        </authorList>
    </citation>
    <scope>NUCLEOTIDE SEQUENCE [LARGE SCALE GENOMIC DNA]</scope>
    <source>
        <strain evidence="7">BP1-148</strain>
    </source>
</reference>
<evidence type="ECO:0000256" key="4">
    <source>
        <dbReference type="SAM" id="Coils"/>
    </source>
</evidence>